<organism evidence="1 2">
    <name type="scientific">Cytospora leucostoma</name>
    <dbReference type="NCBI Taxonomy" id="1230097"/>
    <lineage>
        <taxon>Eukaryota</taxon>
        <taxon>Fungi</taxon>
        <taxon>Dikarya</taxon>
        <taxon>Ascomycota</taxon>
        <taxon>Pezizomycotina</taxon>
        <taxon>Sordariomycetes</taxon>
        <taxon>Sordariomycetidae</taxon>
        <taxon>Diaporthales</taxon>
        <taxon>Cytosporaceae</taxon>
        <taxon>Cytospora</taxon>
    </lineage>
</organism>
<comment type="caution">
    <text evidence="1">The sequence shown here is derived from an EMBL/GenBank/DDBJ whole genome shotgun (WGS) entry which is preliminary data.</text>
</comment>
<gene>
    <name evidence="1" type="ORF">VPNG_06289</name>
</gene>
<dbReference type="Proteomes" id="UP000285146">
    <property type="component" value="Unassembled WGS sequence"/>
</dbReference>
<dbReference type="InParanoid" id="A0A423X2G0"/>
<name>A0A423X2G0_9PEZI</name>
<keyword evidence="2" id="KW-1185">Reference proteome</keyword>
<evidence type="ECO:0000313" key="2">
    <source>
        <dbReference type="Proteomes" id="UP000285146"/>
    </source>
</evidence>
<dbReference type="AlphaFoldDB" id="A0A423X2G0"/>
<accession>A0A423X2G0</accession>
<proteinExistence type="predicted"/>
<evidence type="ECO:0000313" key="1">
    <source>
        <dbReference type="EMBL" id="ROW09926.1"/>
    </source>
</evidence>
<dbReference type="EMBL" id="LKEB01000030">
    <property type="protein sequence ID" value="ROW09926.1"/>
    <property type="molecule type" value="Genomic_DNA"/>
</dbReference>
<reference evidence="1 2" key="1">
    <citation type="submission" date="2015-09" db="EMBL/GenBank/DDBJ databases">
        <title>Host preference determinants of Valsa canker pathogens revealed by comparative genomics.</title>
        <authorList>
            <person name="Yin Z."/>
            <person name="Huang L."/>
        </authorList>
    </citation>
    <scope>NUCLEOTIDE SEQUENCE [LARGE SCALE GENOMIC DNA]</scope>
    <source>
        <strain evidence="1 2">SXYLt</strain>
    </source>
</reference>
<protein>
    <submittedName>
        <fullName evidence="1">Uncharacterized protein</fullName>
    </submittedName>
</protein>
<sequence>MASFQKVVDGLLCAARQADEVRENTLPFVHLSSNPPLPEYASNLVAAQFTSDDASRFIIIASDKTVDPHDYLGAWFSSFQKPVRRRG</sequence>